<keyword evidence="1" id="KW-0812">Transmembrane</keyword>
<reference evidence="2 3" key="1">
    <citation type="journal article" date="2019" name="Int. J. Syst. Evol. Microbiol.">
        <title>The Global Catalogue of Microorganisms (GCM) 10K type strain sequencing project: providing services to taxonomists for standard genome sequencing and annotation.</title>
        <authorList>
            <consortium name="The Broad Institute Genomics Platform"/>
            <consortium name="The Broad Institute Genome Sequencing Center for Infectious Disease"/>
            <person name="Wu L."/>
            <person name="Ma J."/>
        </authorList>
    </citation>
    <scope>NUCLEOTIDE SEQUENCE [LARGE SCALE GENOMIC DNA]</scope>
    <source>
        <strain evidence="2 3">JCM 15478</strain>
    </source>
</reference>
<dbReference type="Pfam" id="PF19621">
    <property type="entry name" value="DUF6126"/>
    <property type="match status" value="1"/>
</dbReference>
<evidence type="ECO:0000256" key="1">
    <source>
        <dbReference type="SAM" id="Phobius"/>
    </source>
</evidence>
<accession>A0ABN2VVH0</accession>
<keyword evidence="1" id="KW-0472">Membrane</keyword>
<keyword evidence="3" id="KW-1185">Reference proteome</keyword>
<comment type="caution">
    <text evidence="2">The sequence shown here is derived from an EMBL/GenBank/DDBJ whole genome shotgun (WGS) entry which is preliminary data.</text>
</comment>
<dbReference type="EMBL" id="BAAAPE010000007">
    <property type="protein sequence ID" value="GAA2073531.1"/>
    <property type="molecule type" value="Genomic_DNA"/>
</dbReference>
<keyword evidence="1" id="KW-1133">Transmembrane helix</keyword>
<name>A0ABN2VVH0_9ACTN</name>
<evidence type="ECO:0000313" key="2">
    <source>
        <dbReference type="EMBL" id="GAA2073531.1"/>
    </source>
</evidence>
<organism evidence="2 3">
    <name type="scientific">Streptomyces albiaxialis</name>
    <dbReference type="NCBI Taxonomy" id="329523"/>
    <lineage>
        <taxon>Bacteria</taxon>
        <taxon>Bacillati</taxon>
        <taxon>Actinomycetota</taxon>
        <taxon>Actinomycetes</taxon>
        <taxon>Kitasatosporales</taxon>
        <taxon>Streptomycetaceae</taxon>
        <taxon>Streptomyces</taxon>
    </lineage>
</organism>
<dbReference type="RefSeq" id="WP_344527531.1">
    <property type="nucleotide sequence ID" value="NZ_BAAAPE010000007.1"/>
</dbReference>
<evidence type="ECO:0008006" key="4">
    <source>
        <dbReference type="Google" id="ProtNLM"/>
    </source>
</evidence>
<dbReference type="Proteomes" id="UP001500016">
    <property type="component" value="Unassembled WGS sequence"/>
</dbReference>
<evidence type="ECO:0000313" key="3">
    <source>
        <dbReference type="Proteomes" id="UP001500016"/>
    </source>
</evidence>
<proteinExistence type="predicted"/>
<gene>
    <name evidence="2" type="ORF">GCM10009801_26910</name>
</gene>
<feature type="transmembrane region" description="Helical" evidence="1">
    <location>
        <begin position="21"/>
        <end position="43"/>
    </location>
</feature>
<sequence length="49" mass="5267">MTPAKDDTGAERGDGRFPRGLALRLFAYLIAGHLLAGFLYLLFELGGGQ</sequence>
<dbReference type="InterPro" id="IPR046129">
    <property type="entry name" value="DUF6126"/>
</dbReference>
<protein>
    <recommendedName>
        <fullName evidence="4">Small hydrophobic protein</fullName>
    </recommendedName>
</protein>